<dbReference type="PANTHER" id="PTHR46211">
    <property type="entry name" value="GLYCEROPHOSPHORYL DIESTER PHOSPHODIESTERASE"/>
    <property type="match status" value="1"/>
</dbReference>
<comment type="caution">
    <text evidence="2">The sequence shown here is derived from an EMBL/GenBank/DDBJ whole genome shotgun (WGS) entry which is preliminary data.</text>
</comment>
<dbReference type="PANTHER" id="PTHR46211:SF1">
    <property type="entry name" value="GLYCEROPHOSPHODIESTER PHOSPHODIESTERASE, CYTOPLASMIC"/>
    <property type="match status" value="1"/>
</dbReference>
<feature type="domain" description="GP-PDE" evidence="1">
    <location>
        <begin position="10"/>
        <end position="248"/>
    </location>
</feature>
<dbReference type="GO" id="GO:0006629">
    <property type="term" value="P:lipid metabolic process"/>
    <property type="evidence" value="ECO:0007669"/>
    <property type="project" value="InterPro"/>
</dbReference>
<gene>
    <name evidence="2" type="ORF">EBQ26_07685</name>
</gene>
<dbReference type="InterPro" id="IPR030395">
    <property type="entry name" value="GP_PDE_dom"/>
</dbReference>
<dbReference type="NCBIfam" id="NF006989">
    <property type="entry name" value="PRK09454.1"/>
    <property type="match status" value="1"/>
</dbReference>
<dbReference type="Proteomes" id="UP000267521">
    <property type="component" value="Unassembled WGS sequence"/>
</dbReference>
<accession>A0A3M6Q3W1</accession>
<organism evidence="2 3">
    <name type="scientific">Allofranklinella schreckenbergeri</name>
    <dbReference type="NCBI Taxonomy" id="1076744"/>
    <lineage>
        <taxon>Bacteria</taxon>
        <taxon>Pseudomonadati</taxon>
        <taxon>Pseudomonadota</taxon>
        <taxon>Betaproteobacteria</taxon>
        <taxon>Burkholderiales</taxon>
        <taxon>Comamonadaceae</taxon>
        <taxon>Allofranklinella</taxon>
    </lineage>
</organism>
<dbReference type="EC" id="3.1.4.46" evidence="2"/>
<sequence length="249" mass="27100">MSTATAWPYPFWIAHRGAGKHAPENTLAAFRSGAAHGWRMFECDVKLSHDGVPYLMHDATLDRTTNGQGPAAELPWSALARLDAGAWHSRRWAGEPLPTLENLLRWCIANHLLLNIEIKPIPGAEYATGQAVAELVAAIWPSHLPQPLLSSFQRPALQGAQAARPEQPRALLLDAWEDDSLTHARTLGCLALVCHYPLWDATRVSAAHQNGLRALSYTVNDPAAARHLIALGTDGIITDEIALFGPASR</sequence>
<name>A0A3M6Q3W1_9BURK</name>
<dbReference type="EMBL" id="RDQM01000008">
    <property type="protein sequence ID" value="RMW97889.1"/>
    <property type="molecule type" value="Genomic_DNA"/>
</dbReference>
<dbReference type="SUPFAM" id="SSF51695">
    <property type="entry name" value="PLC-like phosphodiesterases"/>
    <property type="match status" value="1"/>
</dbReference>
<dbReference type="RefSeq" id="WP_122238426.1">
    <property type="nucleotide sequence ID" value="NZ_RDQM01000008.1"/>
</dbReference>
<protein>
    <submittedName>
        <fullName evidence="2">Glycerophosphodiester phosphodiesterase</fullName>
        <ecNumber evidence="2">3.1.4.46</ecNumber>
    </submittedName>
</protein>
<reference evidence="2 3" key="1">
    <citation type="submission" date="2018-10" db="EMBL/GenBank/DDBJ databases">
        <title>Comamonadaceae CDC group NO-1 genome sequencing and assembly.</title>
        <authorList>
            <person name="Bernier A.-M."/>
            <person name="Bernard K."/>
        </authorList>
    </citation>
    <scope>NUCLEOTIDE SEQUENCE [LARGE SCALE GENOMIC DNA]</scope>
    <source>
        <strain evidence="2 3">NML970147</strain>
    </source>
</reference>
<dbReference type="Pfam" id="PF03009">
    <property type="entry name" value="GDPD"/>
    <property type="match status" value="1"/>
</dbReference>
<keyword evidence="2" id="KW-0378">Hydrolase</keyword>
<dbReference type="Gene3D" id="3.20.20.190">
    <property type="entry name" value="Phosphatidylinositol (PI) phosphodiesterase"/>
    <property type="match status" value="1"/>
</dbReference>
<dbReference type="PROSITE" id="PS51704">
    <property type="entry name" value="GP_PDE"/>
    <property type="match status" value="1"/>
</dbReference>
<evidence type="ECO:0000259" key="1">
    <source>
        <dbReference type="PROSITE" id="PS51704"/>
    </source>
</evidence>
<evidence type="ECO:0000313" key="3">
    <source>
        <dbReference type="Proteomes" id="UP000267521"/>
    </source>
</evidence>
<dbReference type="AlphaFoldDB" id="A0A3M6Q3W1"/>
<evidence type="ECO:0000313" key="2">
    <source>
        <dbReference type="EMBL" id="RMW97889.1"/>
    </source>
</evidence>
<proteinExistence type="predicted"/>
<dbReference type="InterPro" id="IPR017946">
    <property type="entry name" value="PLC-like_Pdiesterase_TIM-brl"/>
</dbReference>
<dbReference type="GO" id="GO:0008889">
    <property type="term" value="F:glycerophosphodiester phosphodiesterase activity"/>
    <property type="evidence" value="ECO:0007669"/>
    <property type="project" value="UniProtKB-EC"/>
</dbReference>